<keyword evidence="1" id="KW-1133">Transmembrane helix</keyword>
<dbReference type="RefSeq" id="WP_074672086.1">
    <property type="nucleotide sequence ID" value="NZ_FNQG01000006.1"/>
</dbReference>
<keyword evidence="1" id="KW-0812">Transmembrane</keyword>
<dbReference type="OrthoDB" id="1666024at2"/>
<feature type="transmembrane region" description="Helical" evidence="1">
    <location>
        <begin position="20"/>
        <end position="45"/>
    </location>
</feature>
<evidence type="ECO:0000313" key="3">
    <source>
        <dbReference type="Proteomes" id="UP000183469"/>
    </source>
</evidence>
<dbReference type="EMBL" id="FNQG01000006">
    <property type="protein sequence ID" value="SEA03959.1"/>
    <property type="molecule type" value="Genomic_DNA"/>
</dbReference>
<protein>
    <submittedName>
        <fullName evidence="2">Uncharacterized protein</fullName>
    </submittedName>
</protein>
<dbReference type="Proteomes" id="UP000183469">
    <property type="component" value="Unassembled WGS sequence"/>
</dbReference>
<name>A0A1H3XWW8_SELRU</name>
<keyword evidence="1" id="KW-0472">Membrane</keyword>
<evidence type="ECO:0000256" key="1">
    <source>
        <dbReference type="SAM" id="Phobius"/>
    </source>
</evidence>
<evidence type="ECO:0000313" key="2">
    <source>
        <dbReference type="EMBL" id="SEA03959.1"/>
    </source>
</evidence>
<reference evidence="2 3" key="1">
    <citation type="submission" date="2016-10" db="EMBL/GenBank/DDBJ databases">
        <authorList>
            <person name="de Groot N.N."/>
        </authorList>
    </citation>
    <scope>NUCLEOTIDE SEQUENCE [LARGE SCALE GENOMIC DNA]</scope>
    <source>
        <strain evidence="2 3">DSM 2872</strain>
    </source>
</reference>
<dbReference type="Pfam" id="PF19991">
    <property type="entry name" value="HMA_2"/>
    <property type="match status" value="1"/>
</dbReference>
<gene>
    <name evidence="2" type="ORF">SAMN05660648_01727</name>
</gene>
<proteinExistence type="predicted"/>
<accession>A0A1H3XWW8</accession>
<dbReference type="AlphaFoldDB" id="A0A1H3XWW8"/>
<organism evidence="2 3">
    <name type="scientific">Selenomonas ruminantium</name>
    <dbReference type="NCBI Taxonomy" id="971"/>
    <lineage>
        <taxon>Bacteria</taxon>
        <taxon>Bacillati</taxon>
        <taxon>Bacillota</taxon>
        <taxon>Negativicutes</taxon>
        <taxon>Selenomonadales</taxon>
        <taxon>Selenomonadaceae</taxon>
        <taxon>Selenomonas</taxon>
    </lineage>
</organism>
<sequence length="165" mass="18206">MQNDWKNLPLGLPMTVASVGTLATLFAGKNLHASFGVVWAALSFWHGWQHHKKMQADAGRLKNCCLTAKADIHAQLTPVQVLVNSFQVDSYVPGRVRLRSSLLAAYPEWQQPLEEYVKSFTGVQTAAINPLTGSLLITYDIAQLRQKPKLAVLEDKIAELAAARL</sequence>